<protein>
    <recommendedName>
        <fullName evidence="5 15">Phosphoribosylformylglycinamidine cyclo-ligase</fullName>
        <ecNumber evidence="4 15">6.3.3.1</ecNumber>
    </recommendedName>
    <alternativeName>
        <fullName evidence="12 15">AIR synthase</fullName>
    </alternativeName>
    <alternativeName>
        <fullName evidence="13 15">AIRS</fullName>
    </alternativeName>
    <alternativeName>
        <fullName evidence="11 15">Phosphoribosyl-aminoimidazole synthetase</fullName>
    </alternativeName>
</protein>
<dbReference type="GO" id="GO:0006189">
    <property type="term" value="P:'de novo' IMP biosynthetic process"/>
    <property type="evidence" value="ECO:0007669"/>
    <property type="project" value="UniProtKB-UniRule"/>
</dbReference>
<evidence type="ECO:0000259" key="17">
    <source>
        <dbReference type="Pfam" id="PF02769"/>
    </source>
</evidence>
<keyword evidence="8 15" id="KW-0547">Nucleotide-binding</keyword>
<keyword evidence="9 15" id="KW-0658">Purine biosynthesis</keyword>
<comment type="caution">
    <text evidence="18">The sequence shown here is derived from an EMBL/GenBank/DDBJ whole genome shotgun (WGS) entry which is preliminary data.</text>
</comment>
<evidence type="ECO:0000256" key="11">
    <source>
        <dbReference type="ARBA" id="ARBA00031908"/>
    </source>
</evidence>
<evidence type="ECO:0000256" key="1">
    <source>
        <dbReference type="ARBA" id="ARBA00004496"/>
    </source>
</evidence>
<dbReference type="EMBL" id="LAOD01000006">
    <property type="protein sequence ID" value="KJV88019.1"/>
    <property type="molecule type" value="Genomic_DNA"/>
</dbReference>
<dbReference type="CDD" id="cd02196">
    <property type="entry name" value="PurM"/>
    <property type="match status" value="1"/>
</dbReference>
<dbReference type="NCBIfam" id="TIGR00878">
    <property type="entry name" value="purM"/>
    <property type="match status" value="1"/>
</dbReference>
<name>A0A0F3Q988_ANAPH</name>
<evidence type="ECO:0000256" key="4">
    <source>
        <dbReference type="ARBA" id="ARBA00013047"/>
    </source>
</evidence>
<gene>
    <name evidence="15" type="primary">purM</name>
    <name evidence="18" type="ORF">APHCRT_0246</name>
</gene>
<evidence type="ECO:0000256" key="15">
    <source>
        <dbReference type="HAMAP-Rule" id="MF_00741"/>
    </source>
</evidence>
<organism evidence="18 19">
    <name type="scientific">Anaplasma phagocytophilum str. CRT53-1</name>
    <dbReference type="NCBI Taxonomy" id="1359157"/>
    <lineage>
        <taxon>Bacteria</taxon>
        <taxon>Pseudomonadati</taxon>
        <taxon>Pseudomonadota</taxon>
        <taxon>Alphaproteobacteria</taxon>
        <taxon>Rickettsiales</taxon>
        <taxon>Anaplasmataceae</taxon>
        <taxon>Anaplasma</taxon>
        <taxon>phagocytophilum group</taxon>
    </lineage>
</organism>
<dbReference type="InterPro" id="IPR016188">
    <property type="entry name" value="PurM-like_N"/>
</dbReference>
<dbReference type="SUPFAM" id="SSF55326">
    <property type="entry name" value="PurM N-terminal domain-like"/>
    <property type="match status" value="1"/>
</dbReference>
<reference evidence="18 19" key="1">
    <citation type="submission" date="2015-01" db="EMBL/GenBank/DDBJ databases">
        <title>Genome Sequencing of Rickettsiales.</title>
        <authorList>
            <person name="Daugherty S.C."/>
            <person name="Su Q."/>
            <person name="Abolude K."/>
            <person name="Beier-Sexton M."/>
            <person name="Carlyon J.A."/>
            <person name="Carter R."/>
            <person name="Day N.P."/>
            <person name="Dumler S.J."/>
            <person name="Dyachenko V."/>
            <person name="Godinez A."/>
            <person name="Kurtti T.J."/>
            <person name="Lichay M."/>
            <person name="Mullins K.E."/>
            <person name="Ott S."/>
            <person name="Pappas-Brown V."/>
            <person name="Paris D.H."/>
            <person name="Patel P."/>
            <person name="Richards A.L."/>
            <person name="Sadzewicz L."/>
            <person name="Sears K."/>
            <person name="Seidman D."/>
            <person name="Sengamalay N."/>
            <person name="Stenos J."/>
            <person name="Tallon L.J."/>
            <person name="Vincent G."/>
            <person name="Fraser C.M."/>
            <person name="Munderloh U."/>
            <person name="Dunning-Hotopp J.C."/>
        </authorList>
    </citation>
    <scope>NUCLEOTIDE SEQUENCE [LARGE SCALE GENOMIC DNA]</scope>
    <source>
        <strain evidence="18 19">CRT53-1</strain>
    </source>
</reference>
<evidence type="ECO:0000256" key="2">
    <source>
        <dbReference type="ARBA" id="ARBA00004686"/>
    </source>
</evidence>
<dbReference type="GO" id="GO:0005829">
    <property type="term" value="C:cytosol"/>
    <property type="evidence" value="ECO:0007669"/>
    <property type="project" value="TreeGrafter"/>
</dbReference>
<evidence type="ECO:0000256" key="5">
    <source>
        <dbReference type="ARBA" id="ARBA00020367"/>
    </source>
</evidence>
<evidence type="ECO:0000256" key="9">
    <source>
        <dbReference type="ARBA" id="ARBA00022755"/>
    </source>
</evidence>
<dbReference type="InterPro" id="IPR010918">
    <property type="entry name" value="PurM-like_C_dom"/>
</dbReference>
<evidence type="ECO:0000313" key="18">
    <source>
        <dbReference type="EMBL" id="KJV88019.1"/>
    </source>
</evidence>
<dbReference type="GO" id="GO:0005524">
    <property type="term" value="F:ATP binding"/>
    <property type="evidence" value="ECO:0007669"/>
    <property type="project" value="UniProtKB-KW"/>
</dbReference>
<dbReference type="Pfam" id="PF00586">
    <property type="entry name" value="AIRS"/>
    <property type="match status" value="1"/>
</dbReference>
<comment type="pathway">
    <text evidence="2 15">Purine metabolism; IMP biosynthesis via de novo pathway; 5-amino-1-(5-phospho-D-ribosyl)imidazole from N(2)-formyl-N(1)-(5-phospho-D-ribosyl)glycinamide: step 2/2.</text>
</comment>
<dbReference type="FunFam" id="3.30.1330.10:FF:000001">
    <property type="entry name" value="Phosphoribosylformylglycinamidine cyclo-ligase"/>
    <property type="match status" value="1"/>
</dbReference>
<dbReference type="UniPathway" id="UPA00074">
    <property type="reaction ID" value="UER00129"/>
</dbReference>
<dbReference type="Proteomes" id="UP000033722">
    <property type="component" value="Unassembled WGS sequence"/>
</dbReference>
<evidence type="ECO:0000313" key="19">
    <source>
        <dbReference type="Proteomes" id="UP000033722"/>
    </source>
</evidence>
<evidence type="ECO:0000256" key="8">
    <source>
        <dbReference type="ARBA" id="ARBA00022741"/>
    </source>
</evidence>
<dbReference type="InterPro" id="IPR004733">
    <property type="entry name" value="PurM_cligase"/>
</dbReference>
<comment type="subcellular location">
    <subcellularLocation>
        <location evidence="1 15">Cytoplasm</location>
    </subcellularLocation>
</comment>
<dbReference type="AlphaFoldDB" id="A0A0F3Q988"/>
<evidence type="ECO:0000259" key="16">
    <source>
        <dbReference type="Pfam" id="PF00586"/>
    </source>
</evidence>
<dbReference type="InterPro" id="IPR036921">
    <property type="entry name" value="PurM-like_N_sf"/>
</dbReference>
<dbReference type="FunFam" id="3.90.650.10:FF:000011">
    <property type="entry name" value="Phosphoribosylformylglycinamidine cyclo-ligase"/>
    <property type="match status" value="1"/>
</dbReference>
<evidence type="ECO:0000256" key="7">
    <source>
        <dbReference type="ARBA" id="ARBA00022598"/>
    </source>
</evidence>
<dbReference type="EC" id="6.3.3.1" evidence="4 15"/>
<evidence type="ECO:0000256" key="13">
    <source>
        <dbReference type="ARBA" id="ARBA00033093"/>
    </source>
</evidence>
<dbReference type="HAMAP" id="MF_00741">
    <property type="entry name" value="AIRS"/>
    <property type="match status" value="1"/>
</dbReference>
<dbReference type="Pfam" id="PF02769">
    <property type="entry name" value="AIRS_C"/>
    <property type="match status" value="1"/>
</dbReference>
<comment type="similarity">
    <text evidence="3 15">Belongs to the AIR synthase family.</text>
</comment>
<feature type="domain" description="PurM-like C-terminal" evidence="17">
    <location>
        <begin position="235"/>
        <end position="398"/>
    </location>
</feature>
<comment type="catalytic activity">
    <reaction evidence="14 15">
        <text>2-formamido-N(1)-(5-O-phospho-beta-D-ribosyl)acetamidine + ATP = 5-amino-1-(5-phospho-beta-D-ribosyl)imidazole + ADP + phosphate + H(+)</text>
        <dbReference type="Rhea" id="RHEA:23032"/>
        <dbReference type="ChEBI" id="CHEBI:15378"/>
        <dbReference type="ChEBI" id="CHEBI:30616"/>
        <dbReference type="ChEBI" id="CHEBI:43474"/>
        <dbReference type="ChEBI" id="CHEBI:137981"/>
        <dbReference type="ChEBI" id="CHEBI:147287"/>
        <dbReference type="ChEBI" id="CHEBI:456216"/>
        <dbReference type="EC" id="6.3.3.1"/>
    </reaction>
</comment>
<dbReference type="PATRIC" id="fig|1359157.3.peg.1707"/>
<dbReference type="GO" id="GO:0004637">
    <property type="term" value="F:phosphoribosylamine-glycine ligase activity"/>
    <property type="evidence" value="ECO:0007669"/>
    <property type="project" value="TreeGrafter"/>
</dbReference>
<dbReference type="PANTHER" id="PTHR10520:SF12">
    <property type="entry name" value="TRIFUNCTIONAL PURINE BIOSYNTHETIC PROTEIN ADENOSINE-3"/>
    <property type="match status" value="1"/>
</dbReference>
<evidence type="ECO:0000256" key="10">
    <source>
        <dbReference type="ARBA" id="ARBA00022840"/>
    </source>
</evidence>
<dbReference type="InterPro" id="IPR036676">
    <property type="entry name" value="PurM-like_C_sf"/>
</dbReference>
<keyword evidence="10 15" id="KW-0067">ATP-binding</keyword>
<dbReference type="SUPFAM" id="SSF56042">
    <property type="entry name" value="PurM C-terminal domain-like"/>
    <property type="match status" value="1"/>
</dbReference>
<accession>A0A0F3Q988</accession>
<evidence type="ECO:0000256" key="12">
    <source>
        <dbReference type="ARBA" id="ARBA00032931"/>
    </source>
</evidence>
<dbReference type="Gene3D" id="3.30.1330.10">
    <property type="entry name" value="PurM-like, N-terminal domain"/>
    <property type="match status" value="1"/>
</dbReference>
<proteinExistence type="inferred from homology"/>
<sequence>MVKHRLQRIPALKIWTAIHQFLPLRLSLTTHRENEGILKIFLYKFQASSVTLSPPGVADSMSKYLDSGVDIASADKLVGEIKQLSQETKSDNVVSEIGGFGAVFDLYAAGHKYRSPLLVSSTDGVGTKLLIAQATGQHQHIGVDLVAMCVNDVLAQGAKPLFFLDYFAIGALDPSVALEVLRGISHGCKLAGASLVGGETAEMPGMYSRGHYDLAGFTVGIVERDDILPKLDLIQAGDVILGLPSSGLHSNGFSLVRKILKDLDIDYSSPCPFSEKELTWADVLLEPTRIYVNSVLPTCHLLKAIAHITGGGLVHNVPRILPTHLAAEIRQDSWPKQNIFTWLEGAGNIPKEDMLETFNCGIGLVLVTARETSAELMAMLAELGETAYVIGEVIPRSEKPVVLR</sequence>
<evidence type="ECO:0000256" key="3">
    <source>
        <dbReference type="ARBA" id="ARBA00010280"/>
    </source>
</evidence>
<feature type="domain" description="PurM-like N-terminal" evidence="16">
    <location>
        <begin position="118"/>
        <end position="222"/>
    </location>
</feature>
<dbReference type="Gene3D" id="3.90.650.10">
    <property type="entry name" value="PurM-like C-terminal domain"/>
    <property type="match status" value="1"/>
</dbReference>
<evidence type="ECO:0000256" key="6">
    <source>
        <dbReference type="ARBA" id="ARBA00022490"/>
    </source>
</evidence>
<dbReference type="GO" id="GO:0046084">
    <property type="term" value="P:adenine biosynthetic process"/>
    <property type="evidence" value="ECO:0007669"/>
    <property type="project" value="TreeGrafter"/>
</dbReference>
<dbReference type="GO" id="GO:0004641">
    <property type="term" value="F:phosphoribosylformylglycinamidine cyclo-ligase activity"/>
    <property type="evidence" value="ECO:0007669"/>
    <property type="project" value="UniProtKB-UniRule"/>
</dbReference>
<keyword evidence="6 15" id="KW-0963">Cytoplasm</keyword>
<evidence type="ECO:0000256" key="14">
    <source>
        <dbReference type="ARBA" id="ARBA00049057"/>
    </source>
</evidence>
<keyword evidence="7 15" id="KW-0436">Ligase</keyword>
<dbReference type="PANTHER" id="PTHR10520">
    <property type="entry name" value="TRIFUNCTIONAL PURINE BIOSYNTHETIC PROTEIN ADENOSINE-3-RELATED"/>
    <property type="match status" value="1"/>
</dbReference>